<dbReference type="Proteomes" id="UP000238281">
    <property type="component" value="Unassembled WGS sequence"/>
</dbReference>
<dbReference type="EMBL" id="NXGE01000004">
    <property type="protein sequence ID" value="PRM94388.1"/>
    <property type="molecule type" value="Genomic_DNA"/>
</dbReference>
<dbReference type="AlphaFoldDB" id="A0A2S9T6D0"/>
<sequence>MPNFPSFDYFYERLLEFYKTYTLKGLSEATGIPITTFSSIKQRKSMSALKKKCMELNIYPEIFGDAEITYDLQLGRRFYSDEEIEQMQKEQEADYINYLKLQNKKIEKIPNSIINELENLFNILINDDETTIKKITYQIEDFLIDLKKQNRK</sequence>
<evidence type="ECO:0000313" key="1">
    <source>
        <dbReference type="EMBL" id="PRM94388.1"/>
    </source>
</evidence>
<evidence type="ECO:0000313" key="2">
    <source>
        <dbReference type="Proteomes" id="UP000238281"/>
    </source>
</evidence>
<comment type="caution">
    <text evidence="1">The sequence shown here is derived from an EMBL/GenBank/DDBJ whole genome shotgun (WGS) entry which is preliminary data.</text>
</comment>
<proteinExistence type="predicted"/>
<organism evidence="1 2">
    <name type="scientific">Aliarcobacter cryaerophilus</name>
    <dbReference type="NCBI Taxonomy" id="28198"/>
    <lineage>
        <taxon>Bacteria</taxon>
        <taxon>Pseudomonadati</taxon>
        <taxon>Campylobacterota</taxon>
        <taxon>Epsilonproteobacteria</taxon>
        <taxon>Campylobacterales</taxon>
        <taxon>Arcobacteraceae</taxon>
        <taxon>Aliarcobacter</taxon>
    </lineage>
</organism>
<protein>
    <submittedName>
        <fullName evidence="1">Uncharacterized protein</fullName>
    </submittedName>
</protein>
<name>A0A2S9T6D0_9BACT</name>
<gene>
    <name evidence="1" type="ORF">CJ673_07790</name>
</gene>
<reference evidence="1 2" key="1">
    <citation type="submission" date="2017-09" db="EMBL/GenBank/DDBJ databases">
        <title>Reassesment of A. cryaerophilus.</title>
        <authorList>
            <person name="Perez-Cataluna A."/>
            <person name="Collado L."/>
            <person name="Salgado O."/>
            <person name="Lefinanco V."/>
            <person name="Figueras M.J."/>
        </authorList>
    </citation>
    <scope>NUCLEOTIDE SEQUENCE [LARGE SCALE GENOMIC DNA]</scope>
    <source>
        <strain evidence="1 2">LMG 10210</strain>
    </source>
</reference>
<accession>A0A2S9T6D0</accession>
<dbReference type="RefSeq" id="WP_105915655.1">
    <property type="nucleotide sequence ID" value="NZ_JAODCY010000002.1"/>
</dbReference>